<dbReference type="FunFam" id="1.20.5.170:FF:000075">
    <property type="entry name" value="BZIP transcription factor (MetR)"/>
    <property type="match status" value="1"/>
</dbReference>
<dbReference type="Proteomes" id="UP000799538">
    <property type="component" value="Unassembled WGS sequence"/>
</dbReference>
<dbReference type="Pfam" id="PF07716">
    <property type="entry name" value="bZIP_2"/>
    <property type="match status" value="1"/>
</dbReference>
<gene>
    <name evidence="9" type="ORF">BDZ85DRAFT_107852</name>
</gene>
<keyword evidence="3" id="KW-0238">DNA-binding</keyword>
<comment type="subcellular location">
    <subcellularLocation>
        <location evidence="1">Nucleus</location>
    </subcellularLocation>
</comment>
<evidence type="ECO:0000256" key="7">
    <source>
        <dbReference type="SAM" id="MobiDB-lite"/>
    </source>
</evidence>
<dbReference type="PROSITE" id="PS00036">
    <property type="entry name" value="BZIP_BASIC"/>
    <property type="match status" value="1"/>
</dbReference>
<feature type="compositionally biased region" description="Basic and acidic residues" evidence="7">
    <location>
        <begin position="253"/>
        <end position="262"/>
    </location>
</feature>
<keyword evidence="4" id="KW-0804">Transcription</keyword>
<dbReference type="Gene3D" id="1.20.5.170">
    <property type="match status" value="1"/>
</dbReference>
<sequence>MASYHNRRGPNVSSYIAGLNSITPEMNQQDDFGNFDSGLDLDAFTNADFFDFDSIAPVSEIQNGMRFGSGQQPSSPAHSIANEQAGFVGQPQFFQGQFSQFPQNPTLPGRTSLPPSPPNGLPFAGQLQQSQPTVPSPAHFATALDVQQRAPQTGEKRKAGVTGTIPNPVELEEQARYVAEEDKRRRNTAASARFRVKKKQREQALEKTAKEMTEKVQILEARIGQLEMENQWLKGLITEKNVSLDGKPGDVAAPKKDNKPDNRDDETEADKSELQMKEDVERTPSDKKRGVGTE</sequence>
<dbReference type="PROSITE" id="PS50217">
    <property type="entry name" value="BZIP"/>
    <property type="match status" value="1"/>
</dbReference>
<evidence type="ECO:0000256" key="1">
    <source>
        <dbReference type="ARBA" id="ARBA00004123"/>
    </source>
</evidence>
<protein>
    <recommendedName>
        <fullName evidence="8">BZIP domain-containing protein</fullName>
    </recommendedName>
</protein>
<dbReference type="AlphaFoldDB" id="A0A6A6GCS9"/>
<evidence type="ECO:0000313" key="9">
    <source>
        <dbReference type="EMBL" id="KAF2223343.1"/>
    </source>
</evidence>
<dbReference type="InterPro" id="IPR046347">
    <property type="entry name" value="bZIP_sf"/>
</dbReference>
<dbReference type="PANTHER" id="PTHR13044">
    <property type="entry name" value="ACTIVATING TRANSCRIPTION FACTOR ATF 4/5"/>
    <property type="match status" value="1"/>
</dbReference>
<keyword evidence="5" id="KW-0539">Nucleus</keyword>
<feature type="region of interest" description="Disordered" evidence="7">
    <location>
        <begin position="97"/>
        <end position="117"/>
    </location>
</feature>
<evidence type="ECO:0000256" key="4">
    <source>
        <dbReference type="ARBA" id="ARBA00023163"/>
    </source>
</evidence>
<evidence type="ECO:0000256" key="5">
    <source>
        <dbReference type="ARBA" id="ARBA00023242"/>
    </source>
</evidence>
<dbReference type="EMBL" id="ML992506">
    <property type="protein sequence ID" value="KAF2223343.1"/>
    <property type="molecule type" value="Genomic_DNA"/>
</dbReference>
<evidence type="ECO:0000256" key="3">
    <source>
        <dbReference type="ARBA" id="ARBA00023125"/>
    </source>
</evidence>
<accession>A0A6A6GCS9</accession>
<dbReference type="CDD" id="cd14705">
    <property type="entry name" value="bZIP_Zip1"/>
    <property type="match status" value="1"/>
</dbReference>
<dbReference type="SMART" id="SM00338">
    <property type="entry name" value="BRLZ"/>
    <property type="match status" value="1"/>
</dbReference>
<name>A0A6A6GCS9_9PEZI</name>
<evidence type="ECO:0000259" key="8">
    <source>
        <dbReference type="PROSITE" id="PS50217"/>
    </source>
</evidence>
<keyword evidence="2" id="KW-0805">Transcription regulation</keyword>
<evidence type="ECO:0000313" key="10">
    <source>
        <dbReference type="Proteomes" id="UP000799538"/>
    </source>
</evidence>
<keyword evidence="6" id="KW-0175">Coiled coil</keyword>
<dbReference type="GO" id="GO:0001228">
    <property type="term" value="F:DNA-binding transcription activator activity, RNA polymerase II-specific"/>
    <property type="evidence" value="ECO:0007669"/>
    <property type="project" value="TreeGrafter"/>
</dbReference>
<feature type="coiled-coil region" evidence="6">
    <location>
        <begin position="195"/>
        <end position="229"/>
    </location>
</feature>
<feature type="domain" description="BZIP" evidence="8">
    <location>
        <begin position="181"/>
        <end position="240"/>
    </location>
</feature>
<dbReference type="SUPFAM" id="SSF57959">
    <property type="entry name" value="Leucine zipper domain"/>
    <property type="match status" value="1"/>
</dbReference>
<feature type="region of interest" description="Disordered" evidence="7">
    <location>
        <begin position="240"/>
        <end position="294"/>
    </location>
</feature>
<dbReference type="GO" id="GO:0005634">
    <property type="term" value="C:nucleus"/>
    <property type="evidence" value="ECO:0007669"/>
    <property type="project" value="UniProtKB-SubCell"/>
</dbReference>
<keyword evidence="10" id="KW-1185">Reference proteome</keyword>
<evidence type="ECO:0000256" key="2">
    <source>
        <dbReference type="ARBA" id="ARBA00023015"/>
    </source>
</evidence>
<organism evidence="9 10">
    <name type="scientific">Elsinoe ampelina</name>
    <dbReference type="NCBI Taxonomy" id="302913"/>
    <lineage>
        <taxon>Eukaryota</taxon>
        <taxon>Fungi</taxon>
        <taxon>Dikarya</taxon>
        <taxon>Ascomycota</taxon>
        <taxon>Pezizomycotina</taxon>
        <taxon>Dothideomycetes</taxon>
        <taxon>Dothideomycetidae</taxon>
        <taxon>Myriangiales</taxon>
        <taxon>Elsinoaceae</taxon>
        <taxon>Elsinoe</taxon>
    </lineage>
</organism>
<feature type="compositionally biased region" description="Basic and acidic residues" evidence="7">
    <location>
        <begin position="269"/>
        <end position="294"/>
    </location>
</feature>
<dbReference type="GO" id="GO:0000977">
    <property type="term" value="F:RNA polymerase II transcription regulatory region sequence-specific DNA binding"/>
    <property type="evidence" value="ECO:0007669"/>
    <property type="project" value="TreeGrafter"/>
</dbReference>
<evidence type="ECO:0000256" key="6">
    <source>
        <dbReference type="SAM" id="Coils"/>
    </source>
</evidence>
<proteinExistence type="predicted"/>
<dbReference type="PANTHER" id="PTHR13044:SF14">
    <property type="entry name" value="CRYPTOCEPHAL, ISOFORM A"/>
    <property type="match status" value="1"/>
</dbReference>
<dbReference type="InterPro" id="IPR004827">
    <property type="entry name" value="bZIP"/>
</dbReference>
<dbReference type="OrthoDB" id="1939598at2759"/>
<reference evidence="10" key="1">
    <citation type="journal article" date="2020" name="Stud. Mycol.">
        <title>101 Dothideomycetes genomes: A test case for predicting lifestyles and emergence of pathogens.</title>
        <authorList>
            <person name="Haridas S."/>
            <person name="Albert R."/>
            <person name="Binder M."/>
            <person name="Bloem J."/>
            <person name="LaButti K."/>
            <person name="Salamov A."/>
            <person name="Andreopoulos B."/>
            <person name="Baker S."/>
            <person name="Barry K."/>
            <person name="Bills G."/>
            <person name="Bluhm B."/>
            <person name="Cannon C."/>
            <person name="Castanera R."/>
            <person name="Culley D."/>
            <person name="Daum C."/>
            <person name="Ezra D."/>
            <person name="Gonzalez J."/>
            <person name="Henrissat B."/>
            <person name="Kuo A."/>
            <person name="Liang C."/>
            <person name="Lipzen A."/>
            <person name="Lutzoni F."/>
            <person name="Magnuson J."/>
            <person name="Mondo S."/>
            <person name="Nolan M."/>
            <person name="Ohm R."/>
            <person name="Pangilinan J."/>
            <person name="Park H.-J."/>
            <person name="Ramirez L."/>
            <person name="Alfaro M."/>
            <person name="Sun H."/>
            <person name="Tritt A."/>
            <person name="Yoshinaga Y."/>
            <person name="Zwiers L.-H."/>
            <person name="Turgeon B."/>
            <person name="Goodwin S."/>
            <person name="Spatafora J."/>
            <person name="Crous P."/>
            <person name="Grigoriev I."/>
        </authorList>
    </citation>
    <scope>NUCLEOTIDE SEQUENCE [LARGE SCALE GENOMIC DNA]</scope>
    <source>
        <strain evidence="10">CECT 20119</strain>
    </source>
</reference>